<gene>
    <name evidence="2" type="ORF">CF394_10105</name>
</gene>
<keyword evidence="1" id="KW-0812">Transmembrane</keyword>
<comment type="caution">
    <text evidence="2">The sequence shown here is derived from an EMBL/GenBank/DDBJ whole genome shotgun (WGS) entry which is preliminary data.</text>
</comment>
<dbReference type="OrthoDB" id="21325at2"/>
<sequence length="241" mass="27377">MSTELSFLFVVGFMAIHLFSRHVHSLRRNPRSQFLSIAGGISVAYVFLHLLPELGDFQRELEGEGVLSYLEHHIYLIALIGLVLFYGLEQFVKKSHKHREHQSSISHHAGVFWVHIGTFALYNFSIGYLLVREEFTDSLGPWAFFIALGVHFITNDISLDEQHDRDYAKYGRWLLTASIFIGWITGVLTELHPFIVSYLVALLAGGIILNVMKEELPEERESSFPAFLGGVVAYTVILLLI</sequence>
<accession>A0A264W1T0</accession>
<evidence type="ECO:0008006" key="4">
    <source>
        <dbReference type="Google" id="ProtNLM"/>
    </source>
</evidence>
<feature type="transmembrane region" description="Helical" evidence="1">
    <location>
        <begin position="224"/>
        <end position="240"/>
    </location>
</feature>
<reference evidence="2 3" key="1">
    <citation type="submission" date="2017-07" db="EMBL/GenBank/DDBJ databases">
        <title>Tetzosporium hominis gen.nov. sp.nov.</title>
        <authorList>
            <person name="Tetz G."/>
            <person name="Tetz V."/>
        </authorList>
    </citation>
    <scope>NUCLEOTIDE SEQUENCE [LARGE SCALE GENOMIC DNA]</scope>
    <source>
        <strain evidence="2 3">VT-49</strain>
    </source>
</reference>
<evidence type="ECO:0000313" key="3">
    <source>
        <dbReference type="Proteomes" id="UP000217065"/>
    </source>
</evidence>
<feature type="transmembrane region" description="Helical" evidence="1">
    <location>
        <begin position="6"/>
        <end position="23"/>
    </location>
</feature>
<feature type="transmembrane region" description="Helical" evidence="1">
    <location>
        <begin position="109"/>
        <end position="130"/>
    </location>
</feature>
<keyword evidence="3" id="KW-1185">Reference proteome</keyword>
<proteinExistence type="predicted"/>
<feature type="transmembrane region" description="Helical" evidence="1">
    <location>
        <begin position="142"/>
        <end position="159"/>
    </location>
</feature>
<feature type="transmembrane region" description="Helical" evidence="1">
    <location>
        <begin position="171"/>
        <end position="189"/>
    </location>
</feature>
<dbReference type="Proteomes" id="UP000217065">
    <property type="component" value="Unassembled WGS sequence"/>
</dbReference>
<evidence type="ECO:0000313" key="2">
    <source>
        <dbReference type="EMBL" id="OZS77558.1"/>
    </source>
</evidence>
<dbReference type="EMBL" id="NOKQ01000220">
    <property type="protein sequence ID" value="OZS77558.1"/>
    <property type="molecule type" value="Genomic_DNA"/>
</dbReference>
<protein>
    <recommendedName>
        <fullName evidence="4">ZIP family metal transporter</fullName>
    </recommendedName>
</protein>
<evidence type="ECO:0000256" key="1">
    <source>
        <dbReference type="SAM" id="Phobius"/>
    </source>
</evidence>
<feature type="transmembrane region" description="Helical" evidence="1">
    <location>
        <begin position="195"/>
        <end position="212"/>
    </location>
</feature>
<feature type="transmembrane region" description="Helical" evidence="1">
    <location>
        <begin position="72"/>
        <end position="88"/>
    </location>
</feature>
<dbReference type="AlphaFoldDB" id="A0A264W1T0"/>
<dbReference type="RefSeq" id="WP_094943415.1">
    <property type="nucleotide sequence ID" value="NZ_NOKQ01000220.1"/>
</dbReference>
<feature type="transmembrane region" description="Helical" evidence="1">
    <location>
        <begin position="35"/>
        <end position="52"/>
    </location>
</feature>
<keyword evidence="1" id="KW-1133">Transmembrane helix</keyword>
<keyword evidence="1" id="KW-0472">Membrane</keyword>
<organism evidence="2 3">
    <name type="scientific">Tetzosporium hominis</name>
    <dbReference type="NCBI Taxonomy" id="2020506"/>
    <lineage>
        <taxon>Bacteria</taxon>
        <taxon>Bacillati</taxon>
        <taxon>Bacillota</taxon>
        <taxon>Bacilli</taxon>
        <taxon>Bacillales</taxon>
        <taxon>Caryophanaceae</taxon>
        <taxon>Tetzosporium</taxon>
    </lineage>
</organism>
<name>A0A264W1T0_9BACL</name>